<protein>
    <submittedName>
        <fullName evidence="1">Uncharacterized protein</fullName>
    </submittedName>
</protein>
<dbReference type="AlphaFoldDB" id="A0A815EXJ8"/>
<evidence type="ECO:0000313" key="2">
    <source>
        <dbReference type="Proteomes" id="UP000663891"/>
    </source>
</evidence>
<proteinExistence type="predicted"/>
<organism evidence="1 2">
    <name type="scientific">Adineta steineri</name>
    <dbReference type="NCBI Taxonomy" id="433720"/>
    <lineage>
        <taxon>Eukaryota</taxon>
        <taxon>Metazoa</taxon>
        <taxon>Spiralia</taxon>
        <taxon>Gnathifera</taxon>
        <taxon>Rotifera</taxon>
        <taxon>Eurotatoria</taxon>
        <taxon>Bdelloidea</taxon>
        <taxon>Adinetida</taxon>
        <taxon>Adinetidae</taxon>
        <taxon>Adineta</taxon>
    </lineage>
</organism>
<gene>
    <name evidence="1" type="ORF">VCS650_LOCUS31870</name>
</gene>
<accession>A0A815EXJ8</accession>
<evidence type="ECO:0000313" key="1">
    <source>
        <dbReference type="EMBL" id="CAF1316097.1"/>
    </source>
</evidence>
<dbReference type="Proteomes" id="UP000663891">
    <property type="component" value="Unassembled WGS sequence"/>
</dbReference>
<name>A0A815EXJ8_9BILA</name>
<dbReference type="EMBL" id="CAJNON010000559">
    <property type="protein sequence ID" value="CAF1316097.1"/>
    <property type="molecule type" value="Genomic_DNA"/>
</dbReference>
<dbReference type="OrthoDB" id="10116485at2759"/>
<sequence length="276" mass="30581">MSSSSSFQSGIYSSIGSPLSYAINLSSLIATAAPFRNATSVIDNSQSASRVSKNFLINSSSETFFKHSNSSSYVQSFEINIGPKAIITADERKIPSIAFAVSKDDFPSVSRVSTIPNVTRRDVLLQGLDEEDQSNAILMNLLEQIKTAMTLDSALYRASRSSLELRNTMATNYRQAILNDNSTLEPATVASRADALYISLFYKMLTVSMLDRAITLQIQQKSGDIKLLENVQRELERHLNKWKNDIEQNLPYTPIPIRTLVQSQLGAMLIVLSQLD</sequence>
<reference evidence="1" key="1">
    <citation type="submission" date="2021-02" db="EMBL/GenBank/DDBJ databases">
        <authorList>
            <person name="Nowell W R."/>
        </authorList>
    </citation>
    <scope>NUCLEOTIDE SEQUENCE</scope>
</reference>
<comment type="caution">
    <text evidence="1">The sequence shown here is derived from an EMBL/GenBank/DDBJ whole genome shotgun (WGS) entry which is preliminary data.</text>
</comment>